<proteinExistence type="predicted"/>
<evidence type="ECO:0000313" key="3">
    <source>
        <dbReference type="EMBL" id="KEZ92949.1"/>
    </source>
</evidence>
<feature type="domain" description="Fe/B12 periplasmic-binding" evidence="2">
    <location>
        <begin position="21"/>
        <end position="266"/>
    </location>
</feature>
<sequence>MFISITDQCYRTVDLPQRPLRIVSLVPSQTELLVELGLEEYLVGITRFCEYPTGLIDKIKVVGGTKKVIASRIWEVQPDLIICNKEENTQEIVLACQEIAPTYVSDIAHLDDAIEMIADIGKMTGTSFKAKSLVNRIKINFNHFDKESHSAVNALYLIWKNPYMTVGSDTFIHDIMERGGYKNIMDGASRYPELTLQNIINLNPEVILFSSEPYAFNDLDKKEIEDAFAKAELKSPRLLTVDGTYFSWYGSRLKDTPNYFKQLNSN</sequence>
<evidence type="ECO:0000259" key="2">
    <source>
        <dbReference type="PROSITE" id="PS50983"/>
    </source>
</evidence>
<dbReference type="InterPro" id="IPR054828">
    <property type="entry name" value="Vit_B12_bind_prot"/>
</dbReference>
<evidence type="ECO:0000256" key="1">
    <source>
        <dbReference type="ARBA" id="ARBA00022729"/>
    </source>
</evidence>
<comment type="caution">
    <text evidence="3">The sequence shown here is derived from an EMBL/GenBank/DDBJ whole genome shotgun (WGS) entry which is preliminary data.</text>
</comment>
<dbReference type="RefSeq" id="WP_036584405.1">
    <property type="nucleotide sequence ID" value="NZ_JPJI01000032.1"/>
</dbReference>
<dbReference type="OrthoDB" id="9816357at2"/>
<dbReference type="Gene3D" id="3.40.50.1980">
    <property type="entry name" value="Nitrogenase molybdenum iron protein domain"/>
    <property type="match status" value="2"/>
</dbReference>
<evidence type="ECO:0000313" key="6">
    <source>
        <dbReference type="Proteomes" id="UP000239997"/>
    </source>
</evidence>
<dbReference type="NCBIfam" id="NF038402">
    <property type="entry name" value="TroA_like"/>
    <property type="match status" value="1"/>
</dbReference>
<dbReference type="EMBL" id="JPJI01000032">
    <property type="protein sequence ID" value="KEZ92949.1"/>
    <property type="molecule type" value="Genomic_DNA"/>
</dbReference>
<dbReference type="Proteomes" id="UP000028531">
    <property type="component" value="Unassembled WGS sequence"/>
</dbReference>
<dbReference type="PROSITE" id="PS50983">
    <property type="entry name" value="FE_B12_PBP"/>
    <property type="match status" value="1"/>
</dbReference>
<dbReference type="Proteomes" id="UP000239997">
    <property type="component" value="Unassembled WGS sequence"/>
</dbReference>
<dbReference type="InterPro" id="IPR002491">
    <property type="entry name" value="ABC_transptr_periplasmic_BD"/>
</dbReference>
<dbReference type="GO" id="GO:0071281">
    <property type="term" value="P:cellular response to iron ion"/>
    <property type="evidence" value="ECO:0007669"/>
    <property type="project" value="TreeGrafter"/>
</dbReference>
<dbReference type="EMBL" id="PVNA01000005">
    <property type="protein sequence ID" value="PRX12822.1"/>
    <property type="molecule type" value="Genomic_DNA"/>
</dbReference>
<dbReference type="PANTHER" id="PTHR30535">
    <property type="entry name" value="VITAMIN B12-BINDING PROTEIN"/>
    <property type="match status" value="1"/>
</dbReference>
<dbReference type="PANTHER" id="PTHR30535:SF34">
    <property type="entry name" value="MOLYBDATE-BINDING PROTEIN MOLA"/>
    <property type="match status" value="1"/>
</dbReference>
<dbReference type="Pfam" id="PF01497">
    <property type="entry name" value="Peripla_BP_2"/>
    <property type="match status" value="1"/>
</dbReference>
<gene>
    <name evidence="3" type="ORF">IL45_12540</name>
    <name evidence="4" type="ORF">LY02_02474</name>
</gene>
<keyword evidence="6" id="KW-1185">Reference proteome</keyword>
<keyword evidence="1" id="KW-0732">Signal</keyword>
<protein>
    <submittedName>
        <fullName evidence="4">ABC-type Fe3+-hydroxamate transport system substrate-binding protein</fullName>
    </submittedName>
    <submittedName>
        <fullName evidence="3">Iron ABC transporter substrate-binding protein</fullName>
    </submittedName>
</protein>
<dbReference type="InterPro" id="IPR050902">
    <property type="entry name" value="ABC_Transporter_SBP"/>
</dbReference>
<reference evidence="3 5" key="1">
    <citation type="submission" date="2014-07" db="EMBL/GenBank/DDBJ databases">
        <title>Draft genome sequence of Nonlabens ulvanivorans, an ulvan degrading bacterium.</title>
        <authorList>
            <person name="Kopel M."/>
            <person name="Helbert W."/>
            <person name="Henrissat B."/>
            <person name="Doniger T."/>
            <person name="Banin E."/>
        </authorList>
    </citation>
    <scope>NUCLEOTIDE SEQUENCE [LARGE SCALE GENOMIC DNA]</scope>
    <source>
        <strain evidence="3 5">PLR</strain>
    </source>
</reference>
<dbReference type="AlphaFoldDB" id="A0A084JVG5"/>
<reference evidence="4 6" key="2">
    <citation type="submission" date="2018-03" db="EMBL/GenBank/DDBJ databases">
        <title>Genomic Encyclopedia of Archaeal and Bacterial Type Strains, Phase II (KMG-II): from individual species to whole genera.</title>
        <authorList>
            <person name="Goeker M."/>
        </authorList>
    </citation>
    <scope>NUCLEOTIDE SEQUENCE [LARGE SCALE GENOMIC DNA]</scope>
    <source>
        <strain evidence="4 6">DSM 22727</strain>
    </source>
</reference>
<organism evidence="3 5">
    <name type="scientific">Nonlabens ulvanivorans</name>
    <name type="common">Persicivirga ulvanivorans</name>
    <dbReference type="NCBI Taxonomy" id="906888"/>
    <lineage>
        <taxon>Bacteria</taxon>
        <taxon>Pseudomonadati</taxon>
        <taxon>Bacteroidota</taxon>
        <taxon>Flavobacteriia</taxon>
        <taxon>Flavobacteriales</taxon>
        <taxon>Flavobacteriaceae</taxon>
        <taxon>Nonlabens</taxon>
    </lineage>
</organism>
<evidence type="ECO:0000313" key="4">
    <source>
        <dbReference type="EMBL" id="PRX12822.1"/>
    </source>
</evidence>
<accession>A0A084JVG5</accession>
<name>A0A084JVG5_NONUL</name>
<dbReference type="SUPFAM" id="SSF53807">
    <property type="entry name" value="Helical backbone' metal receptor"/>
    <property type="match status" value="1"/>
</dbReference>
<evidence type="ECO:0000313" key="5">
    <source>
        <dbReference type="Proteomes" id="UP000028531"/>
    </source>
</evidence>